<dbReference type="EMBL" id="JANIID010000011">
    <property type="protein sequence ID" value="MCQ8771117.1"/>
    <property type="molecule type" value="Genomic_DNA"/>
</dbReference>
<gene>
    <name evidence="3" type="ORF">NQU55_15275</name>
</gene>
<dbReference type="InterPro" id="IPR006827">
    <property type="entry name" value="Lant_deHydtase_N"/>
</dbReference>
<reference evidence="3" key="1">
    <citation type="submission" date="2022-06" db="EMBL/GenBank/DDBJ databases">
        <title>WGS of actinobacteria.</title>
        <authorList>
            <person name="Thawai C."/>
        </authorList>
    </citation>
    <scope>NUCLEOTIDE SEQUENCE</scope>
    <source>
        <strain evidence="3">AA8</strain>
    </source>
</reference>
<feature type="region of interest" description="Disordered" evidence="1">
    <location>
        <begin position="222"/>
        <end position="247"/>
    </location>
</feature>
<evidence type="ECO:0000256" key="1">
    <source>
        <dbReference type="SAM" id="MobiDB-lite"/>
    </source>
</evidence>
<feature type="domain" description="Lantibiotic dehydratase N-terminal" evidence="2">
    <location>
        <begin position="705"/>
        <end position="889"/>
    </location>
</feature>
<feature type="domain" description="Lantibiotic dehydratase N-terminal" evidence="2">
    <location>
        <begin position="157"/>
        <end position="450"/>
    </location>
</feature>
<name>A0A9X2RLP1_9ACTN</name>
<evidence type="ECO:0000313" key="3">
    <source>
        <dbReference type="EMBL" id="MCQ8771117.1"/>
    </source>
</evidence>
<sequence>MTDTTSSSREAGTGHWSLSPYFMLRVAGLPVEAVQALRCPATVQWAERVLREEERLRSRGAALSDRLRPLVKAAEDDGARRLLLKLRRDVFNGRLPGAPEQALALLAADGTGAAEDAARWVRDRRALDGLLTEGAPLLAAETTRTRAALRGLLGEERLRLGLLLASPELEERLDAYIGADPGGRPDKRLRKAERSALAYLYRTACKTSPFSTFTAVALGRFTEGADGGEGTDDGEGTDGRENTSSAPGIVRVPEEWTGHPRLNVVVLARLAELIAADPGRRGDLPVTLSSGWRHDEEDRIRYVRRSVTAGDDGAAVTFDAARDRLFFLRRSGTLEKLLALFGERPRLRYGDLARWLAEERGAGPDECERYLTALLDLGMVQIPCLRTDVHDADPLRAFRDALQALDRPWAVRLAEALEQPVDCIRRYAAAGPKLRRELLSELRQALTAVQHELGAAEPTLPRTLLYEDVRAGGRDNEDNEGGDTGVVCDLRPWSAPVTAAGEGPLETLRSLERILPAFDLTLPQRITLKGFFVARYGSGGRCEDLLKLVHDFHEDFYDQYLTFTARRKPFDAQGDYVPEPNWLGLPGITAVDAARREWASRMRRLWDTARGAEEIRVHPETVEAVAGRLAGVTPRFAPQSHFLQLVRRDGEPLAVLNQSYGGFAFPFSRFTHCFDGKGSEGGEGGEGDERGEGGESGGGALSARIRRTAAGTPPEGAVFAEITGGAVTSNLNLHGRLTDYRIVCPGEDGGVPEEGRIALDDLYVEHDVRADRLVLRSRRLDREVVPVYLGYLVPLALPEIPRTLLLLSPTSMAPLDVWGGVPEGEPDDGVTSRPRVRCGGLVLSRRSWTASAAALPALGGGHGRDGDAALFLQWQRWRVRHGLPRRVFATVTPGAAAPGADRAKPQYVDFDSRLSLTALEGLLKDPADRVVLREALPGEDELHAVSARGTHMAELAVETLRTPRHDREGTGAPT</sequence>
<evidence type="ECO:0000313" key="4">
    <source>
        <dbReference type="Proteomes" id="UP001142374"/>
    </source>
</evidence>
<organism evidence="3 4">
    <name type="scientific">Streptomyces telluris</name>
    <dbReference type="NCBI Taxonomy" id="2720021"/>
    <lineage>
        <taxon>Bacteria</taxon>
        <taxon>Bacillati</taxon>
        <taxon>Actinomycetota</taxon>
        <taxon>Actinomycetes</taxon>
        <taxon>Kitasatosporales</taxon>
        <taxon>Streptomycetaceae</taxon>
        <taxon>Streptomyces</taxon>
    </lineage>
</organism>
<accession>A0A9X2RLP1</accession>
<proteinExistence type="predicted"/>
<dbReference type="Proteomes" id="UP001142374">
    <property type="component" value="Unassembled WGS sequence"/>
</dbReference>
<dbReference type="Pfam" id="PF04738">
    <property type="entry name" value="Lant_dehydr_N"/>
    <property type="match status" value="2"/>
</dbReference>
<evidence type="ECO:0000259" key="2">
    <source>
        <dbReference type="Pfam" id="PF04738"/>
    </source>
</evidence>
<keyword evidence="4" id="KW-1185">Reference proteome</keyword>
<comment type="caution">
    <text evidence="3">The sequence shown here is derived from an EMBL/GenBank/DDBJ whole genome shotgun (WGS) entry which is preliminary data.</text>
</comment>
<feature type="region of interest" description="Disordered" evidence="1">
    <location>
        <begin position="676"/>
        <end position="700"/>
    </location>
</feature>
<dbReference type="RefSeq" id="WP_256790703.1">
    <property type="nucleotide sequence ID" value="NZ_JANIID010000011.1"/>
</dbReference>
<protein>
    <submittedName>
        <fullName evidence="3">Lantibiotic dehydratase family protein</fullName>
    </submittedName>
</protein>
<dbReference type="AlphaFoldDB" id="A0A9X2RLP1"/>